<keyword evidence="4" id="KW-0503">Monooxygenase</keyword>
<dbReference type="EMBL" id="VJXR01000008">
    <property type="protein sequence ID" value="TRW46644.1"/>
    <property type="molecule type" value="Genomic_DNA"/>
</dbReference>
<gene>
    <name evidence="6" type="ORF">FJ693_04645</name>
</gene>
<name>A0A552WV41_9MICO</name>
<dbReference type="GO" id="GO:0016705">
    <property type="term" value="F:oxidoreductase activity, acting on paired donors, with incorporation or reduction of molecular oxygen"/>
    <property type="evidence" value="ECO:0007669"/>
    <property type="project" value="InterPro"/>
</dbReference>
<dbReference type="InterPro" id="IPR036661">
    <property type="entry name" value="Luciferase-like_sf"/>
</dbReference>
<dbReference type="SUPFAM" id="SSF51679">
    <property type="entry name" value="Bacterial luciferase-like"/>
    <property type="match status" value="1"/>
</dbReference>
<evidence type="ECO:0000259" key="5">
    <source>
        <dbReference type="Pfam" id="PF00296"/>
    </source>
</evidence>
<evidence type="ECO:0000256" key="2">
    <source>
        <dbReference type="ARBA" id="ARBA00022643"/>
    </source>
</evidence>
<evidence type="ECO:0000313" key="7">
    <source>
        <dbReference type="Proteomes" id="UP000318693"/>
    </source>
</evidence>
<keyword evidence="7" id="KW-1185">Reference proteome</keyword>
<feature type="domain" description="Luciferase-like" evidence="5">
    <location>
        <begin position="9"/>
        <end position="329"/>
    </location>
</feature>
<dbReference type="PANTHER" id="PTHR42847">
    <property type="entry name" value="ALKANESULFONATE MONOOXYGENASE"/>
    <property type="match status" value="1"/>
</dbReference>
<dbReference type="AlphaFoldDB" id="A0A552WV41"/>
<keyword evidence="1" id="KW-0285">Flavoprotein</keyword>
<dbReference type="GO" id="GO:0004497">
    <property type="term" value="F:monooxygenase activity"/>
    <property type="evidence" value="ECO:0007669"/>
    <property type="project" value="UniProtKB-KW"/>
</dbReference>
<reference evidence="6 7" key="1">
    <citation type="submission" date="2019-07" db="EMBL/GenBank/DDBJ databases">
        <title>Georgenia wutianyii sp. nov. and Georgenia *** sp. nov. isolated from plateau pika (Ochotona curzoniae) in the Qinghai-Tibet plateau of China.</title>
        <authorList>
            <person name="Tian Z."/>
        </authorList>
    </citation>
    <scope>NUCLEOTIDE SEQUENCE [LARGE SCALE GENOMIC DNA]</scope>
    <source>
        <strain evidence="6 7">Z446</strain>
    </source>
</reference>
<organism evidence="6 7">
    <name type="scientific">Georgenia yuyongxinii</name>
    <dbReference type="NCBI Taxonomy" id="2589797"/>
    <lineage>
        <taxon>Bacteria</taxon>
        <taxon>Bacillati</taxon>
        <taxon>Actinomycetota</taxon>
        <taxon>Actinomycetes</taxon>
        <taxon>Micrococcales</taxon>
        <taxon>Bogoriellaceae</taxon>
        <taxon>Georgenia</taxon>
    </lineage>
</organism>
<comment type="caution">
    <text evidence="6">The sequence shown here is derived from an EMBL/GenBank/DDBJ whole genome shotgun (WGS) entry which is preliminary data.</text>
</comment>
<protein>
    <submittedName>
        <fullName evidence="6">LLM class flavin-dependent oxidoreductase</fullName>
    </submittedName>
</protein>
<dbReference type="Gene3D" id="3.20.20.30">
    <property type="entry name" value="Luciferase-like domain"/>
    <property type="match status" value="1"/>
</dbReference>
<dbReference type="InterPro" id="IPR050172">
    <property type="entry name" value="SsuD_RutA_monooxygenase"/>
</dbReference>
<dbReference type="Pfam" id="PF00296">
    <property type="entry name" value="Bac_luciferase"/>
    <property type="match status" value="1"/>
</dbReference>
<dbReference type="InterPro" id="IPR011251">
    <property type="entry name" value="Luciferase-like_dom"/>
</dbReference>
<dbReference type="PANTHER" id="PTHR42847:SF4">
    <property type="entry name" value="ALKANESULFONATE MONOOXYGENASE-RELATED"/>
    <property type="match status" value="1"/>
</dbReference>
<evidence type="ECO:0000256" key="3">
    <source>
        <dbReference type="ARBA" id="ARBA00023002"/>
    </source>
</evidence>
<evidence type="ECO:0000256" key="1">
    <source>
        <dbReference type="ARBA" id="ARBA00022630"/>
    </source>
</evidence>
<keyword evidence="3" id="KW-0560">Oxidoreductase</keyword>
<accession>A0A552WV41</accession>
<keyword evidence="2" id="KW-0288">FMN</keyword>
<sequence>MLADTGLKLGLFSANCSGGFAVTKIEERWSASWDDNERMAILADEVGIDFLLPIARWIGYGGETNFHGGVLETLTWAAGLLAKTKNITIFSTVHTAFNHPVVVAKQLATIDQLSHGRAGLNVVAGWNQPEYEIFGVDLPKEHDDRYARAQEWFDLIQRIWSEDAPFDHDGRFFNGKHIYGNPKPFGGRMPILNAGSSGQGREFGARNADYVFTNVFGPEDGAGIVEKLSSHAQEAYGRKFGVLTPSHVVCRPTRKEAEEFLHYYAEENADWSAVDNLMRLQNLHAKSFTPEMLATYRSRFAAGHGSVPLYGTPDDVADELERYYRAGFSGLTLAFVDYVSELEYFAQEVLPRLERKGVRKPR</sequence>
<proteinExistence type="predicted"/>
<dbReference type="CDD" id="cd01094">
    <property type="entry name" value="Alkanesulfonate_monoxygenase"/>
    <property type="match status" value="1"/>
</dbReference>
<evidence type="ECO:0000256" key="4">
    <source>
        <dbReference type="ARBA" id="ARBA00023033"/>
    </source>
</evidence>
<dbReference type="Proteomes" id="UP000318693">
    <property type="component" value="Unassembled WGS sequence"/>
</dbReference>
<evidence type="ECO:0000313" key="6">
    <source>
        <dbReference type="EMBL" id="TRW46644.1"/>
    </source>
</evidence>